<dbReference type="PANTHER" id="PTHR35610">
    <property type="entry name" value="3-ISOPROPYLMALATE DEHYDRATASE-RELATED"/>
    <property type="match status" value="1"/>
</dbReference>
<reference evidence="1" key="1">
    <citation type="journal article" date="2021" name="ISME J.">
        <title>Mercury methylation by metabolically versatile and cosmopolitan marine bacteria.</title>
        <authorList>
            <person name="Lin H."/>
            <person name="Ascher D.B."/>
            <person name="Myung Y."/>
            <person name="Lamborg C.H."/>
            <person name="Hallam S.J."/>
            <person name="Gionfriddo C.M."/>
            <person name="Holt K.E."/>
            <person name="Moreau J.W."/>
        </authorList>
    </citation>
    <scope>NUCLEOTIDE SEQUENCE</scope>
    <source>
        <strain evidence="1">SI075_bin30</strain>
    </source>
</reference>
<protein>
    <recommendedName>
        <fullName evidence="3">Proteasome assembly chaperone family protein</fullName>
    </recommendedName>
</protein>
<dbReference type="Gene3D" id="3.40.50.10900">
    <property type="entry name" value="PAC-like subunit"/>
    <property type="match status" value="1"/>
</dbReference>
<accession>A0A8T5GE89</accession>
<dbReference type="PANTHER" id="PTHR35610:SF7">
    <property type="entry name" value="3-ISOPROPYLMALATE DEHYDRATASE"/>
    <property type="match status" value="1"/>
</dbReference>
<dbReference type="InterPro" id="IPR019151">
    <property type="entry name" value="Proteasome_assmbl_chaperone_2"/>
</dbReference>
<dbReference type="Pfam" id="PF09754">
    <property type="entry name" value="PAC2"/>
    <property type="match status" value="1"/>
</dbReference>
<proteinExistence type="predicted"/>
<dbReference type="Proteomes" id="UP000722459">
    <property type="component" value="Unassembled WGS sequence"/>
</dbReference>
<name>A0A8T5GE89_9ARCH</name>
<dbReference type="AlphaFoldDB" id="A0A8T5GE89"/>
<dbReference type="SUPFAM" id="SSF159659">
    <property type="entry name" value="Cgl1923-like"/>
    <property type="match status" value="1"/>
</dbReference>
<evidence type="ECO:0000313" key="2">
    <source>
        <dbReference type="Proteomes" id="UP000722459"/>
    </source>
</evidence>
<comment type="caution">
    <text evidence="1">The sequence shown here is derived from an EMBL/GenBank/DDBJ whole genome shotgun (WGS) entry which is preliminary data.</text>
</comment>
<dbReference type="InterPro" id="IPR038389">
    <property type="entry name" value="PSMG2_sf"/>
</dbReference>
<sequence>MPTKILVTKKIAAKNAILLVGLPGIGLVGKISVDYLLKELKPERIAEVYSDAFPPSVHTKNSKIHLIKDEIYYLNYKKQDFFFLVGPVQPTLDFKVGSSHEHYEFAETLISFFKASGVSEVITLAGINIGDKRINIKPKVIAAGTDDATLKKWKKMGAKEDKKEGLISGAAGLFVGICKLHKMTGACLMGETNAQLIYGDQGSAKAIIEVLKKRFGFKVKMKLIDKEAKEIETAFKDLNMQLESLEEETPNNNLPYVR</sequence>
<evidence type="ECO:0008006" key="3">
    <source>
        <dbReference type="Google" id="ProtNLM"/>
    </source>
</evidence>
<evidence type="ECO:0000313" key="1">
    <source>
        <dbReference type="EMBL" id="MBT4870285.1"/>
    </source>
</evidence>
<gene>
    <name evidence="1" type="ORF">HON47_01815</name>
</gene>
<organism evidence="1 2">
    <name type="scientific">Candidatus Iainarchaeum sp</name>
    <dbReference type="NCBI Taxonomy" id="3101447"/>
    <lineage>
        <taxon>Archaea</taxon>
        <taxon>Candidatus Iainarchaeota</taxon>
        <taxon>Candidatus Iainarchaeia</taxon>
        <taxon>Candidatus Iainarchaeales</taxon>
        <taxon>Candidatus Iainarchaeaceae</taxon>
        <taxon>Candidatus Iainarchaeum</taxon>
    </lineage>
</organism>
<dbReference type="EMBL" id="JABJNZ010000025">
    <property type="protein sequence ID" value="MBT4870285.1"/>
    <property type="molecule type" value="Genomic_DNA"/>
</dbReference>